<feature type="region of interest" description="Disordered" evidence="1">
    <location>
        <begin position="183"/>
        <end position="204"/>
    </location>
</feature>
<evidence type="ECO:0000313" key="3">
    <source>
        <dbReference type="Proteomes" id="UP000011083"/>
    </source>
</evidence>
<feature type="compositionally biased region" description="Low complexity" evidence="1">
    <location>
        <begin position="194"/>
        <end position="204"/>
    </location>
</feature>
<proteinExistence type="predicted"/>
<reference evidence="2 3" key="1">
    <citation type="journal article" date="2013" name="Genome Biol.">
        <title>Genome of Acanthamoeba castellanii highlights extensive lateral gene transfer and early evolution of tyrosine kinase signaling.</title>
        <authorList>
            <person name="Clarke M."/>
            <person name="Lohan A.J."/>
            <person name="Liu B."/>
            <person name="Lagkouvardos I."/>
            <person name="Roy S."/>
            <person name="Zafar N."/>
            <person name="Bertelli C."/>
            <person name="Schilde C."/>
            <person name="Kianianmomeni A."/>
            <person name="Burglin T.R."/>
            <person name="Frech C."/>
            <person name="Turcotte B."/>
            <person name="Kopec K.O."/>
            <person name="Synnott J.M."/>
            <person name="Choo C."/>
            <person name="Paponov I."/>
            <person name="Finkler A."/>
            <person name="Soon Heng Tan C."/>
            <person name="Hutchins A.P."/>
            <person name="Weinmeier T."/>
            <person name="Rattei T."/>
            <person name="Chu J.S."/>
            <person name="Gimenez G."/>
            <person name="Irimia M."/>
            <person name="Rigden D.J."/>
            <person name="Fitzpatrick D.A."/>
            <person name="Lorenzo-Morales J."/>
            <person name="Bateman A."/>
            <person name="Chiu C.H."/>
            <person name="Tang P."/>
            <person name="Hegemann P."/>
            <person name="Fromm H."/>
            <person name="Raoult D."/>
            <person name="Greub G."/>
            <person name="Miranda-Saavedra D."/>
            <person name="Chen N."/>
            <person name="Nash P."/>
            <person name="Ginger M.L."/>
            <person name="Horn M."/>
            <person name="Schaap P."/>
            <person name="Caler L."/>
            <person name="Loftus B."/>
        </authorList>
    </citation>
    <scope>NUCLEOTIDE SEQUENCE [LARGE SCALE GENOMIC DNA]</scope>
    <source>
        <strain evidence="2 3">Neff</strain>
    </source>
</reference>
<protein>
    <submittedName>
        <fullName evidence="2">Uncharacterized protein</fullName>
    </submittedName>
</protein>
<dbReference type="GeneID" id="14924137"/>
<evidence type="ECO:0000313" key="2">
    <source>
        <dbReference type="EMBL" id="ELR23162.1"/>
    </source>
</evidence>
<dbReference type="KEGG" id="acan:ACA1_356930"/>
<accession>L8HD56</accession>
<sequence length="361" mass="39015">MKGEAKAQVVRVPTVAFVSVSNLVVGRSLSELIRNGRLTYDCTLRFADHQRTVHVAALIVEERKEETPRGIKRVLDVKLLDRTTQTHFANEEEWATDCLRRKCKKLAFIVWDKIHAWTSDDQDLGSLNDLRRISPHSEDCESAPAKSLGRRRLAICERHSLYAEGVALATSLASELQLVDNNNDNADEQAGQSATAKAVDNNTNDADDDAVEAQFGGVGGGDDGNESGATKGQTEKAKLVRYCLAFGHGAAKSTDWKCAIEAFRLAARLDPSAYRHLAATTLLAATKGAAIDPQQAALPALHAALSASDSLRHQANWAAMLVPLARGAGKGEAARPVPLLPPPSLLTGDVPLFRFTSPHHH</sequence>
<evidence type="ECO:0000256" key="1">
    <source>
        <dbReference type="SAM" id="MobiDB-lite"/>
    </source>
</evidence>
<dbReference type="RefSeq" id="XP_004352690.1">
    <property type="nucleotide sequence ID" value="XM_004352638.1"/>
</dbReference>
<name>L8HD56_ACACF</name>
<dbReference type="EMBL" id="KB007859">
    <property type="protein sequence ID" value="ELR23162.1"/>
    <property type="molecule type" value="Genomic_DNA"/>
</dbReference>
<organism evidence="2 3">
    <name type="scientific">Acanthamoeba castellanii (strain ATCC 30010 / Neff)</name>
    <dbReference type="NCBI Taxonomy" id="1257118"/>
    <lineage>
        <taxon>Eukaryota</taxon>
        <taxon>Amoebozoa</taxon>
        <taxon>Discosea</taxon>
        <taxon>Longamoebia</taxon>
        <taxon>Centramoebida</taxon>
        <taxon>Acanthamoebidae</taxon>
        <taxon>Acanthamoeba</taxon>
    </lineage>
</organism>
<dbReference type="Proteomes" id="UP000011083">
    <property type="component" value="Unassembled WGS sequence"/>
</dbReference>
<gene>
    <name evidence="2" type="ORF">ACA1_356930</name>
</gene>
<dbReference type="AlphaFoldDB" id="L8HD56"/>
<keyword evidence="3" id="KW-1185">Reference proteome</keyword>
<dbReference type="VEuPathDB" id="AmoebaDB:ACA1_356930"/>